<proteinExistence type="predicted"/>
<dbReference type="AlphaFoldDB" id="A0A379B581"/>
<keyword evidence="1" id="KW-0732">Signal</keyword>
<dbReference type="EMBL" id="UGSS01000002">
    <property type="protein sequence ID" value="SUB33744.1"/>
    <property type="molecule type" value="Genomic_DNA"/>
</dbReference>
<dbReference type="InterPro" id="IPR036249">
    <property type="entry name" value="Thioredoxin-like_sf"/>
</dbReference>
<name>A0A379B581_9PAST</name>
<feature type="chain" id="PRO_5017077546" evidence="1">
    <location>
        <begin position="19"/>
        <end position="157"/>
    </location>
</feature>
<feature type="domain" description="Thioredoxin" evidence="2">
    <location>
        <begin position="12"/>
        <end position="157"/>
    </location>
</feature>
<dbReference type="OrthoDB" id="9799347at2"/>
<dbReference type="CDD" id="cd02966">
    <property type="entry name" value="TlpA_like_family"/>
    <property type="match status" value="1"/>
</dbReference>
<dbReference type="InterPro" id="IPR050553">
    <property type="entry name" value="Thioredoxin_ResA/DsbE_sf"/>
</dbReference>
<dbReference type="PANTHER" id="PTHR42852:SF16">
    <property type="entry name" value="THIOL:DISULFIDE INTERCHANGE PROTEIN TLPA"/>
    <property type="match status" value="1"/>
</dbReference>
<evidence type="ECO:0000256" key="1">
    <source>
        <dbReference type="SAM" id="SignalP"/>
    </source>
</evidence>
<accession>A0A379B581</accession>
<dbReference type="Gene3D" id="3.40.30.10">
    <property type="entry name" value="Glutaredoxin"/>
    <property type="match status" value="1"/>
</dbReference>
<feature type="signal peptide" evidence="1">
    <location>
        <begin position="1"/>
        <end position="18"/>
    </location>
</feature>
<gene>
    <name evidence="3" type="ORF">NCTC10699_01372</name>
</gene>
<keyword evidence="4" id="KW-1185">Reference proteome</keyword>
<evidence type="ECO:0000259" key="2">
    <source>
        <dbReference type="PROSITE" id="PS51352"/>
    </source>
</evidence>
<dbReference type="InterPro" id="IPR013740">
    <property type="entry name" value="Redoxin"/>
</dbReference>
<evidence type="ECO:0000313" key="4">
    <source>
        <dbReference type="Proteomes" id="UP000254280"/>
    </source>
</evidence>
<dbReference type="SUPFAM" id="SSF52833">
    <property type="entry name" value="Thioredoxin-like"/>
    <property type="match status" value="1"/>
</dbReference>
<dbReference type="PANTHER" id="PTHR42852">
    <property type="entry name" value="THIOL:DISULFIDE INTERCHANGE PROTEIN DSBE"/>
    <property type="match status" value="1"/>
</dbReference>
<protein>
    <submittedName>
        <fullName evidence="3">Trifunctional thioredoxin/methionine sulfoxide reductase A/B protein</fullName>
    </submittedName>
</protein>
<dbReference type="GO" id="GO:0016491">
    <property type="term" value="F:oxidoreductase activity"/>
    <property type="evidence" value="ECO:0007669"/>
    <property type="project" value="InterPro"/>
</dbReference>
<dbReference type="Pfam" id="PF08534">
    <property type="entry name" value="Redoxin"/>
    <property type="match status" value="1"/>
</dbReference>
<evidence type="ECO:0000313" key="3">
    <source>
        <dbReference type="EMBL" id="SUB33744.1"/>
    </source>
</evidence>
<dbReference type="Proteomes" id="UP000254280">
    <property type="component" value="Unassembled WGS sequence"/>
</dbReference>
<dbReference type="PROSITE" id="PS51352">
    <property type="entry name" value="THIOREDOXIN_2"/>
    <property type="match status" value="1"/>
</dbReference>
<sequence>MKKYIALFMMFFSINLFAAENSLTNIQLKDLNQNLVNLDQYKGKNVYIKMWASWCPICLSGLHEIDQLSANVNQDFTVITIVSPGQKGEKNTKEFIKWYNGLEYKNILVLLDEQGEIMKKAKVRGYPFNLFLDSNLDLKKSIPGHLTSQQITQMVQE</sequence>
<reference evidence="3 4" key="1">
    <citation type="submission" date="2018-06" db="EMBL/GenBank/DDBJ databases">
        <authorList>
            <consortium name="Pathogen Informatics"/>
            <person name="Doyle S."/>
        </authorList>
    </citation>
    <scope>NUCLEOTIDE SEQUENCE [LARGE SCALE GENOMIC DNA]</scope>
    <source>
        <strain evidence="3 4">NCTC10699</strain>
    </source>
</reference>
<organism evidence="3 4">
    <name type="scientific">[Pasteurella] mairii</name>
    <dbReference type="NCBI Taxonomy" id="757"/>
    <lineage>
        <taxon>Bacteria</taxon>
        <taxon>Pseudomonadati</taxon>
        <taxon>Pseudomonadota</taxon>
        <taxon>Gammaproteobacteria</taxon>
        <taxon>Pasteurellales</taxon>
        <taxon>Pasteurellaceae</taxon>
    </lineage>
</organism>
<dbReference type="InterPro" id="IPR013766">
    <property type="entry name" value="Thioredoxin_domain"/>
</dbReference>